<dbReference type="GO" id="GO:0080146">
    <property type="term" value="F:L-cysteine desulfhydrase activity"/>
    <property type="evidence" value="ECO:0007669"/>
    <property type="project" value="TreeGrafter"/>
</dbReference>
<dbReference type="Pfam" id="PF03313">
    <property type="entry name" value="SDH_alpha"/>
    <property type="match status" value="1"/>
</dbReference>
<gene>
    <name evidence="3" type="ORF">B5F17_04280</name>
</gene>
<dbReference type="InterPro" id="IPR005130">
    <property type="entry name" value="Ser_deHydtase-like_asu"/>
</dbReference>
<dbReference type="Proteomes" id="UP000195897">
    <property type="component" value="Unassembled WGS sequence"/>
</dbReference>
<dbReference type="HAMAP" id="MF_01845">
    <property type="entry name" value="UPF0597"/>
    <property type="match status" value="1"/>
</dbReference>
<dbReference type="PANTHER" id="PTHR30501:SF2">
    <property type="entry name" value="UPF0597 PROTEIN YHAM"/>
    <property type="match status" value="1"/>
</dbReference>
<feature type="domain" description="Serine dehydratase-like alpha subunit" evidence="2">
    <location>
        <begin position="137"/>
        <end position="421"/>
    </location>
</feature>
<dbReference type="PANTHER" id="PTHR30501">
    <property type="entry name" value="UPF0597 PROTEIN YHAM"/>
    <property type="match status" value="1"/>
</dbReference>
<proteinExistence type="inferred from homology"/>
<evidence type="ECO:0000259" key="2">
    <source>
        <dbReference type="Pfam" id="PF03313"/>
    </source>
</evidence>
<dbReference type="PIRSF" id="PIRSF006054">
    <property type="entry name" value="UCP006054"/>
    <property type="match status" value="1"/>
</dbReference>
<dbReference type="AlphaFoldDB" id="A0A1Y4LE84"/>
<evidence type="ECO:0000256" key="1">
    <source>
        <dbReference type="HAMAP-Rule" id="MF_01845"/>
    </source>
</evidence>
<reference evidence="4" key="1">
    <citation type="submission" date="2017-04" db="EMBL/GenBank/DDBJ databases">
        <title>Function of individual gut microbiota members based on whole genome sequencing of pure cultures obtained from chicken caecum.</title>
        <authorList>
            <person name="Medvecky M."/>
            <person name="Cejkova D."/>
            <person name="Polansky O."/>
            <person name="Karasova D."/>
            <person name="Kubasova T."/>
            <person name="Cizek A."/>
            <person name="Rychlik I."/>
        </authorList>
    </citation>
    <scope>NUCLEOTIDE SEQUENCE [LARGE SCALE GENOMIC DNA]</scope>
    <source>
        <strain evidence="4">An180</strain>
    </source>
</reference>
<dbReference type="RefSeq" id="WP_087371170.1">
    <property type="nucleotide sequence ID" value="NZ_NFKK01000003.1"/>
</dbReference>
<dbReference type="EMBL" id="NFKK01000003">
    <property type="protein sequence ID" value="OUP53809.1"/>
    <property type="molecule type" value="Genomic_DNA"/>
</dbReference>
<name>A0A1Y4LE84_9FIRM</name>
<sequence>MQPTDIRYQNYIQILKEELVPAMGCTEPIAIAYGAAKAREILGCLPETVLVEASGNIIKNVKSVVVPNTDGLKGIEAAAAAGIVAGHADQILEVIASVSDAEKQAIRTYLDEHEITVRPAEGDVIFDIILTLRSGDSYVKLRIADYHTNIVHVEKDGVLLLEAGHTAENVQASTLTDRSSLSVEGILDFVETMRIDDVREMVERQIEYNSAIAQAGIDGNWGANIGSVLLHHYGNDVKIRARAMAAAGSDARMSGCELPVIIVSGSGNQGITASVPVIEYAKELQVSHDKLIQAVTLSDLLTIHLKTGIGRLSAYCGAVSAGCAAGSAIAWLQGGGYEDIAHTLVNSLATVSGVICDGAKPSCAAKIAAAVDAGILGHQMYCDGQQFYGGDGIVTKGVENTIRNIGRLGHDGMRETDKEIIRIMTGL</sequence>
<evidence type="ECO:0000313" key="3">
    <source>
        <dbReference type="EMBL" id="OUP53809.1"/>
    </source>
</evidence>
<dbReference type="InterPro" id="IPR021144">
    <property type="entry name" value="UPF0597"/>
</dbReference>
<evidence type="ECO:0000313" key="4">
    <source>
        <dbReference type="Proteomes" id="UP000195897"/>
    </source>
</evidence>
<accession>A0A1Y4LE84</accession>
<comment type="similarity">
    <text evidence="1">Belongs to the UPF0597 family.</text>
</comment>
<comment type="caution">
    <text evidence="3">The sequence shown here is derived from an EMBL/GenBank/DDBJ whole genome shotgun (WGS) entry which is preliminary data.</text>
</comment>
<protein>
    <recommendedName>
        <fullName evidence="1">UPF0597 protein B5F17_04280</fullName>
    </recommendedName>
</protein>
<organism evidence="3 4">
    <name type="scientific">Butyricicoccus pullicaecorum</name>
    <dbReference type="NCBI Taxonomy" id="501571"/>
    <lineage>
        <taxon>Bacteria</taxon>
        <taxon>Bacillati</taxon>
        <taxon>Bacillota</taxon>
        <taxon>Clostridia</taxon>
        <taxon>Eubacteriales</taxon>
        <taxon>Butyricicoccaceae</taxon>
        <taxon>Butyricicoccus</taxon>
    </lineage>
</organism>
<dbReference type="GO" id="GO:0019450">
    <property type="term" value="P:L-cysteine catabolic process to pyruvate"/>
    <property type="evidence" value="ECO:0007669"/>
    <property type="project" value="TreeGrafter"/>
</dbReference>